<feature type="transmembrane region" description="Helical" evidence="16">
    <location>
        <begin position="181"/>
        <end position="203"/>
    </location>
</feature>
<evidence type="ECO:0000259" key="20">
    <source>
        <dbReference type="PROSITE" id="PS50885"/>
    </source>
</evidence>
<dbReference type="RefSeq" id="WP_134359145.1">
    <property type="nucleotide sequence ID" value="NZ_CP038033.1"/>
</dbReference>
<feature type="modified residue" description="4-aspartylphosphate" evidence="15">
    <location>
        <position position="712"/>
    </location>
</feature>
<dbReference type="Pfam" id="PF00512">
    <property type="entry name" value="HisKA"/>
    <property type="match status" value="1"/>
</dbReference>
<evidence type="ECO:0000259" key="18">
    <source>
        <dbReference type="PROSITE" id="PS50110"/>
    </source>
</evidence>
<feature type="modified residue" description="4-aspartylphosphate" evidence="15">
    <location>
        <position position="975"/>
    </location>
</feature>
<dbReference type="InterPro" id="IPR003660">
    <property type="entry name" value="HAMP_dom"/>
</dbReference>
<keyword evidence="7 16" id="KW-0812">Transmembrane</keyword>
<evidence type="ECO:0000256" key="10">
    <source>
        <dbReference type="ARBA" id="ARBA00022840"/>
    </source>
</evidence>
<feature type="domain" description="Response regulatory" evidence="18">
    <location>
        <begin position="519"/>
        <end position="639"/>
    </location>
</feature>
<dbReference type="InterPro" id="IPR004358">
    <property type="entry name" value="Sig_transdc_His_kin-like_C"/>
</dbReference>
<dbReference type="InterPro" id="IPR035919">
    <property type="entry name" value="EAL_sf"/>
</dbReference>
<dbReference type="CDD" id="cd00082">
    <property type="entry name" value="HisKA"/>
    <property type="match status" value="1"/>
</dbReference>
<evidence type="ECO:0000256" key="2">
    <source>
        <dbReference type="ARBA" id="ARBA00004651"/>
    </source>
</evidence>
<evidence type="ECO:0000259" key="21">
    <source>
        <dbReference type="PROSITE" id="PS50887"/>
    </source>
</evidence>
<accession>A0A4P7C2J9</accession>
<dbReference type="Gene3D" id="1.10.287.130">
    <property type="match status" value="1"/>
</dbReference>
<dbReference type="SMART" id="SM00448">
    <property type="entry name" value="REC"/>
    <property type="match status" value="3"/>
</dbReference>
<feature type="domain" description="EAL" evidence="19">
    <location>
        <begin position="1226"/>
        <end position="1480"/>
    </location>
</feature>
<dbReference type="SUPFAM" id="SSF52172">
    <property type="entry name" value="CheY-like"/>
    <property type="match status" value="3"/>
</dbReference>
<dbReference type="FunFam" id="3.30.565.10:FF:000010">
    <property type="entry name" value="Sensor histidine kinase RcsC"/>
    <property type="match status" value="1"/>
</dbReference>
<dbReference type="CDD" id="cd00088">
    <property type="entry name" value="HPT"/>
    <property type="match status" value="1"/>
</dbReference>
<feature type="domain" description="Response regulatory" evidence="18">
    <location>
        <begin position="926"/>
        <end position="1042"/>
    </location>
</feature>
<dbReference type="PRINTS" id="PR00344">
    <property type="entry name" value="BCTRLSENSOR"/>
</dbReference>
<keyword evidence="3" id="KW-1003">Cell membrane</keyword>
<keyword evidence="6" id="KW-0808">Transferase</keyword>
<dbReference type="InterPro" id="IPR036641">
    <property type="entry name" value="HPT_dom_sf"/>
</dbReference>
<reference evidence="23 24" key="1">
    <citation type="submission" date="2019-03" db="EMBL/GenBank/DDBJ databases">
        <title>The genome sequence of Nitrosococcus wardiae strain D1FHST reveals the archetypal metabolic capacity of ammonia-oxidizing Gammaproteobacteria.</title>
        <authorList>
            <person name="Wang L."/>
            <person name="Lim C.K."/>
            <person name="Hanson T.E."/>
            <person name="Dang H."/>
            <person name="Klotz M.G."/>
        </authorList>
    </citation>
    <scope>NUCLEOTIDE SEQUENCE [LARGE SCALE GENOMIC DNA]</scope>
    <source>
        <strain evidence="23 24">D1FHS</strain>
    </source>
</reference>
<dbReference type="CDD" id="cd16922">
    <property type="entry name" value="HATPase_EvgS-ArcB-TorS-like"/>
    <property type="match status" value="1"/>
</dbReference>
<dbReference type="SMART" id="SM00387">
    <property type="entry name" value="HATPase_c"/>
    <property type="match status" value="1"/>
</dbReference>
<dbReference type="Proteomes" id="UP000294325">
    <property type="component" value="Chromosome"/>
</dbReference>
<protein>
    <submittedName>
        <fullName evidence="23">EAL domain-containing protein</fullName>
    </submittedName>
</protein>
<feature type="domain" description="Histidine kinase" evidence="17">
    <location>
        <begin position="279"/>
        <end position="500"/>
    </location>
</feature>
<dbReference type="CDD" id="cd01948">
    <property type="entry name" value="EAL"/>
    <property type="match status" value="1"/>
</dbReference>
<dbReference type="PANTHER" id="PTHR45339">
    <property type="entry name" value="HYBRID SIGNAL TRANSDUCTION HISTIDINE KINASE J"/>
    <property type="match status" value="1"/>
</dbReference>
<dbReference type="CDD" id="cd17546">
    <property type="entry name" value="REC_hyHK_CKI1_RcsC-like"/>
    <property type="match status" value="1"/>
</dbReference>
<evidence type="ECO:0000313" key="24">
    <source>
        <dbReference type="Proteomes" id="UP000294325"/>
    </source>
</evidence>
<dbReference type="SUPFAM" id="SSF55874">
    <property type="entry name" value="ATPase domain of HSP90 chaperone/DNA topoisomerase II/histidine kinase"/>
    <property type="match status" value="1"/>
</dbReference>
<comment type="catalytic activity">
    <reaction evidence="1">
        <text>ATP + protein L-histidine = ADP + protein N-phospho-L-histidine.</text>
        <dbReference type="EC" id="2.7.13.3"/>
    </reaction>
</comment>
<dbReference type="EMBL" id="CP038033">
    <property type="protein sequence ID" value="QBQ55890.1"/>
    <property type="molecule type" value="Genomic_DNA"/>
</dbReference>
<keyword evidence="24" id="KW-1185">Reference proteome</keyword>
<dbReference type="Pfam" id="PF01627">
    <property type="entry name" value="Hpt"/>
    <property type="match status" value="1"/>
</dbReference>
<dbReference type="GO" id="GO:0005524">
    <property type="term" value="F:ATP binding"/>
    <property type="evidence" value="ECO:0007669"/>
    <property type="project" value="UniProtKB-KW"/>
</dbReference>
<dbReference type="Pfam" id="PF02518">
    <property type="entry name" value="HATPase_c"/>
    <property type="match status" value="1"/>
</dbReference>
<name>A0A4P7C2J9_9GAMM</name>
<dbReference type="SMART" id="SM00073">
    <property type="entry name" value="HPT"/>
    <property type="match status" value="1"/>
</dbReference>
<organism evidence="23 24">
    <name type="scientific">Nitrosococcus wardiae</name>
    <dbReference type="NCBI Taxonomy" id="1814290"/>
    <lineage>
        <taxon>Bacteria</taxon>
        <taxon>Pseudomonadati</taxon>
        <taxon>Pseudomonadota</taxon>
        <taxon>Gammaproteobacteria</taxon>
        <taxon>Chromatiales</taxon>
        <taxon>Chromatiaceae</taxon>
        <taxon>Nitrosococcus</taxon>
    </lineage>
</organism>
<dbReference type="InterPro" id="IPR029787">
    <property type="entry name" value="Nucleotide_cyclase"/>
</dbReference>
<evidence type="ECO:0000256" key="11">
    <source>
        <dbReference type="ARBA" id="ARBA00022989"/>
    </source>
</evidence>
<evidence type="ECO:0000256" key="6">
    <source>
        <dbReference type="ARBA" id="ARBA00022679"/>
    </source>
</evidence>
<dbReference type="FunFam" id="3.20.20.450:FF:000001">
    <property type="entry name" value="Cyclic di-GMP phosphodiesterase yahA"/>
    <property type="match status" value="1"/>
</dbReference>
<evidence type="ECO:0000259" key="17">
    <source>
        <dbReference type="PROSITE" id="PS50109"/>
    </source>
</evidence>
<evidence type="ECO:0000256" key="7">
    <source>
        <dbReference type="ARBA" id="ARBA00022692"/>
    </source>
</evidence>
<evidence type="ECO:0000256" key="12">
    <source>
        <dbReference type="ARBA" id="ARBA00023012"/>
    </source>
</evidence>
<dbReference type="InterPro" id="IPR005467">
    <property type="entry name" value="His_kinase_dom"/>
</dbReference>
<evidence type="ECO:0000256" key="14">
    <source>
        <dbReference type="PROSITE-ProRule" id="PRU00110"/>
    </source>
</evidence>
<dbReference type="PANTHER" id="PTHR45339:SF1">
    <property type="entry name" value="HYBRID SIGNAL TRANSDUCTION HISTIDINE KINASE J"/>
    <property type="match status" value="1"/>
</dbReference>
<dbReference type="Gene3D" id="1.20.120.160">
    <property type="entry name" value="HPT domain"/>
    <property type="match status" value="1"/>
</dbReference>
<feature type="modified residue" description="4-aspartylphosphate" evidence="15">
    <location>
        <position position="573"/>
    </location>
</feature>
<dbReference type="InterPro" id="IPR000160">
    <property type="entry name" value="GGDEF_dom"/>
</dbReference>
<evidence type="ECO:0000256" key="3">
    <source>
        <dbReference type="ARBA" id="ARBA00022475"/>
    </source>
</evidence>
<feature type="domain" description="GGDEF" evidence="21">
    <location>
        <begin position="1085"/>
        <end position="1217"/>
    </location>
</feature>
<dbReference type="Gene3D" id="3.40.50.2300">
    <property type="match status" value="3"/>
</dbReference>
<evidence type="ECO:0000256" key="9">
    <source>
        <dbReference type="ARBA" id="ARBA00022777"/>
    </source>
</evidence>
<sequence length="1499" mass="166944">MRRLLRIFRGPIGFRQQLVLTFTIGILCLALLSSLAISTLSSRTVRTTLIEQGRRATETFAAQSTLALLYQSADNAKEAARATLAFPDIQGVAIYDLEYQILLSKGQKALPPGDDVQWPKQLWLEQETEKAWYFVAPVYTRQGNSEQEESPFVANPPDPELIGFVRVVMGKDTLKTLATDILHGNLLVSIVLAAVLLFVLLGITARITTPLRNLAETMRRAQLGEKQVRSEMDGPKDIMDMKSAFNTMITVLEAREQELKRARDAALESARIKGEFAANVSHELRTPLNGVLGMLELLRNMGLTPRQREYVQVACNSGETLLELIGNILDFSRIESGRFKLDPTDFYLQEVLDDVIGLLAGQAQRKDLDLGYVVAKNVPPSLRGDAIRIRQILINLMGNAVKFTERGEVSAEVQLVEKKEKKLVLQFEVKDTGIGIPIEFQKHIFEAFSQADSSTTRKYGGTGLGLAICRQLVDLMGGDIGVESKFGEGSSFWFTVPLEEAVAPQERRGLNRAEVAGLRLLIVDDSTVSRRFLEQTFSFWGMYYGSAENGRQALKMLRSAATQGRAYDLALIDENMPGMEGVDLVHRIAADSLIASVKIILMGRQRQPASDISHLPDVVNYIAKPVQQSPLYNAIVTTVKQSGKGQPEFLPAATEEPVFSDYYILVVEDNRVNQQVAVGMLEQFGCHVEVAANGQEALELVARKSYDLVLMDCHMPRMDGYEATRRIRALEAGKVQVPIIAMTANVREGDSDKCLSAGMNDYLPKPLRLNLLRDKLQHWLGLHSSSTTRVDLSGTQLESLDDEVLLDPEVFNQLRASVGDAFSKMIEAFLEDTPLYLDLLRKAIIENGTKELRDMAHSIKGSAMNFGAVRLASVAKQLEELGRSGSSKGARKLLTVLISEYSLVKEALQQEIQPESYGAMDKRPSRVLIVDDDRAMRMALRNVLEEGGYRIEEAVNGEQALAFCRRQMPDLVLMDAIMPVLDGFKACTQIRDMPGSRHTPILIITALDDEHSIEQAFSAGATDYIPKPLHFGVLRQRVARLLDASRAEKHVHQLAYHDSLTGLPNRTLFRKHLEKLLNRVRSGKGMFAILFLDLDRFKLVNDTLGHDVGDLLLKAAAERIVHCLRSGDMVARLGGDEFTVILEEISSSEVAEGVATKICGVLSKPFAFLGQEMYISTSIGISLYPHDGEDISTLTKHADTAMFRAKEQGNSYQFYEEGMETAAAKRLALEAALRRALDRNEFTVCYQPQVDLNTGKLIGMEALIRWHHPERGLVSPSEFIPLAEETGLIVSIGKWVLREACVQMQSWLRQGFGPFRMAVNVSGRELEREDLVDKIIAVLEETGLPPELLELEITESVVMKCADAAIPKFRQLREMGIKLAIDDFGTGYSSLNYLKRFPVDTLKVDRCFVRDIMNNSDDAAIIVGIIALAHSLRLKVVAEGVETHEQETFLKEHHCDSIQGFYLSQPLSANRIEQTILHRDRKEYPLSSKVYPLRAKGTV</sequence>
<dbReference type="PROSITE" id="PS50885">
    <property type="entry name" value="HAMP"/>
    <property type="match status" value="1"/>
</dbReference>
<dbReference type="KEGG" id="nwr:E3U44_16230"/>
<dbReference type="InterPro" id="IPR043128">
    <property type="entry name" value="Rev_trsase/Diguanyl_cyclase"/>
</dbReference>
<dbReference type="CDD" id="cd00156">
    <property type="entry name" value="REC"/>
    <property type="match status" value="1"/>
</dbReference>
<comment type="subcellular location">
    <subcellularLocation>
        <location evidence="2">Cell membrane</location>
        <topology evidence="2">Multi-pass membrane protein</topology>
    </subcellularLocation>
</comment>
<dbReference type="PROSITE" id="PS50887">
    <property type="entry name" value="GGDEF"/>
    <property type="match status" value="1"/>
</dbReference>
<dbReference type="Gene3D" id="3.30.565.10">
    <property type="entry name" value="Histidine kinase-like ATPase, C-terminal domain"/>
    <property type="match status" value="1"/>
</dbReference>
<keyword evidence="11 16" id="KW-1133">Transmembrane helix</keyword>
<dbReference type="Pfam" id="PF00072">
    <property type="entry name" value="Response_reg"/>
    <property type="match status" value="3"/>
</dbReference>
<dbReference type="Pfam" id="PF00990">
    <property type="entry name" value="GGDEF"/>
    <property type="match status" value="1"/>
</dbReference>
<dbReference type="PROSITE" id="PS50109">
    <property type="entry name" value="HIS_KIN"/>
    <property type="match status" value="1"/>
</dbReference>
<dbReference type="InterPro" id="IPR036890">
    <property type="entry name" value="HATPase_C_sf"/>
</dbReference>
<feature type="domain" description="HPt" evidence="22">
    <location>
        <begin position="818"/>
        <end position="911"/>
    </location>
</feature>
<dbReference type="InterPro" id="IPR036097">
    <property type="entry name" value="HisK_dim/P_sf"/>
</dbReference>
<feature type="modified residue" description="Phosphohistidine" evidence="14">
    <location>
        <position position="857"/>
    </location>
</feature>
<dbReference type="Gene3D" id="3.30.70.270">
    <property type="match status" value="1"/>
</dbReference>
<evidence type="ECO:0000256" key="1">
    <source>
        <dbReference type="ARBA" id="ARBA00000085"/>
    </source>
</evidence>
<dbReference type="SUPFAM" id="SSF47384">
    <property type="entry name" value="Homodimeric domain of signal transducing histidine kinase"/>
    <property type="match status" value="1"/>
</dbReference>
<evidence type="ECO:0000256" key="5">
    <source>
        <dbReference type="ARBA" id="ARBA00022636"/>
    </source>
</evidence>
<dbReference type="InterPro" id="IPR001789">
    <property type="entry name" value="Sig_transdc_resp-reg_receiver"/>
</dbReference>
<keyword evidence="9" id="KW-0418">Kinase</keyword>
<dbReference type="SMART" id="SM00052">
    <property type="entry name" value="EAL"/>
    <property type="match status" value="1"/>
</dbReference>
<keyword evidence="13 16" id="KW-0472">Membrane</keyword>
<dbReference type="InterPro" id="IPR011006">
    <property type="entry name" value="CheY-like_superfamily"/>
</dbReference>
<evidence type="ECO:0000259" key="22">
    <source>
        <dbReference type="PROSITE" id="PS50894"/>
    </source>
</evidence>
<feature type="domain" description="HAMP" evidence="20">
    <location>
        <begin position="205"/>
        <end position="257"/>
    </location>
</feature>
<dbReference type="NCBIfam" id="TIGR00254">
    <property type="entry name" value="GGDEF"/>
    <property type="match status" value="1"/>
</dbReference>
<dbReference type="SUPFAM" id="SSF55073">
    <property type="entry name" value="Nucleotide cyclase"/>
    <property type="match status" value="1"/>
</dbReference>
<keyword evidence="12" id="KW-0902">Two-component regulatory system</keyword>
<dbReference type="GO" id="GO:0000155">
    <property type="term" value="F:phosphorelay sensor kinase activity"/>
    <property type="evidence" value="ECO:0007669"/>
    <property type="project" value="InterPro"/>
</dbReference>
<keyword evidence="4 15" id="KW-0597">Phosphoprotein</keyword>
<dbReference type="InterPro" id="IPR008207">
    <property type="entry name" value="Sig_transdc_His_kin_Hpt_dom"/>
</dbReference>
<dbReference type="Pfam" id="PF00563">
    <property type="entry name" value="EAL"/>
    <property type="match status" value="1"/>
</dbReference>
<feature type="domain" description="Response regulatory" evidence="18">
    <location>
        <begin position="663"/>
        <end position="780"/>
    </location>
</feature>
<dbReference type="Gene3D" id="6.10.340.10">
    <property type="match status" value="1"/>
</dbReference>
<dbReference type="SMART" id="SM00388">
    <property type="entry name" value="HisKA"/>
    <property type="match status" value="1"/>
</dbReference>
<dbReference type="PROSITE" id="PS50894">
    <property type="entry name" value="HPT"/>
    <property type="match status" value="1"/>
</dbReference>
<keyword evidence="8" id="KW-0547">Nucleotide-binding</keyword>
<evidence type="ECO:0000256" key="8">
    <source>
        <dbReference type="ARBA" id="ARBA00022741"/>
    </source>
</evidence>
<evidence type="ECO:0000259" key="19">
    <source>
        <dbReference type="PROSITE" id="PS50883"/>
    </source>
</evidence>
<dbReference type="SMART" id="SM00304">
    <property type="entry name" value="HAMP"/>
    <property type="match status" value="1"/>
</dbReference>
<dbReference type="SUPFAM" id="SSF47226">
    <property type="entry name" value="Histidine-containing phosphotransfer domain, HPT domain"/>
    <property type="match status" value="1"/>
</dbReference>
<evidence type="ECO:0000256" key="16">
    <source>
        <dbReference type="SAM" id="Phobius"/>
    </source>
</evidence>
<evidence type="ECO:0000256" key="15">
    <source>
        <dbReference type="PROSITE-ProRule" id="PRU00169"/>
    </source>
</evidence>
<dbReference type="InterPro" id="IPR003594">
    <property type="entry name" value="HATPase_dom"/>
</dbReference>
<dbReference type="Gene3D" id="3.20.20.450">
    <property type="entry name" value="EAL domain"/>
    <property type="match status" value="1"/>
</dbReference>
<evidence type="ECO:0000256" key="4">
    <source>
        <dbReference type="ARBA" id="ARBA00022553"/>
    </source>
</evidence>
<dbReference type="InterPro" id="IPR001633">
    <property type="entry name" value="EAL_dom"/>
</dbReference>
<dbReference type="SMART" id="SM00267">
    <property type="entry name" value="GGDEF"/>
    <property type="match status" value="1"/>
</dbReference>
<evidence type="ECO:0000256" key="13">
    <source>
        <dbReference type="ARBA" id="ARBA00023136"/>
    </source>
</evidence>
<dbReference type="InterPro" id="IPR003661">
    <property type="entry name" value="HisK_dim/P_dom"/>
</dbReference>
<dbReference type="OrthoDB" id="5563233at2"/>
<dbReference type="PROSITE" id="PS50883">
    <property type="entry name" value="EAL"/>
    <property type="match status" value="1"/>
</dbReference>
<dbReference type="CDD" id="cd01949">
    <property type="entry name" value="GGDEF"/>
    <property type="match status" value="1"/>
</dbReference>
<dbReference type="GO" id="GO:0005886">
    <property type="term" value="C:plasma membrane"/>
    <property type="evidence" value="ECO:0007669"/>
    <property type="project" value="UniProtKB-SubCell"/>
</dbReference>
<dbReference type="SUPFAM" id="SSF141868">
    <property type="entry name" value="EAL domain-like"/>
    <property type="match status" value="1"/>
</dbReference>
<proteinExistence type="predicted"/>
<gene>
    <name evidence="23" type="ORF">E3U44_16230</name>
</gene>
<dbReference type="PROSITE" id="PS50110">
    <property type="entry name" value="RESPONSE_REGULATORY"/>
    <property type="match status" value="3"/>
</dbReference>
<evidence type="ECO:0000313" key="23">
    <source>
        <dbReference type="EMBL" id="QBQ55890.1"/>
    </source>
</evidence>
<keyword evidence="5" id="KW-0973">c-di-GMP</keyword>
<keyword evidence="10" id="KW-0067">ATP-binding</keyword>